<gene>
    <name evidence="1" type="ORF">MNV_1480002</name>
</gene>
<dbReference type="EMBL" id="FZMP01000055">
    <property type="protein sequence ID" value="SNQ59960.1"/>
    <property type="molecule type" value="Genomic_DNA"/>
</dbReference>
<keyword evidence="2" id="KW-1185">Reference proteome</keyword>
<reference evidence="2" key="1">
    <citation type="submission" date="2017-06" db="EMBL/GenBank/DDBJ databases">
        <authorList>
            <person name="Cremers G."/>
        </authorList>
    </citation>
    <scope>NUCLEOTIDE SEQUENCE [LARGE SCALE GENOMIC DNA]</scope>
</reference>
<sequence length="66" mass="7843">MALIMLSNIRRRNKTLKREVSPKDLIEFQKNAPDNWTWKRAEIIRLASSGYNNLEIQEITRVNEKT</sequence>
<proteinExistence type="predicted"/>
<evidence type="ECO:0000313" key="2">
    <source>
        <dbReference type="Proteomes" id="UP000218615"/>
    </source>
</evidence>
<protein>
    <submittedName>
        <fullName evidence="1">Transposase</fullName>
    </submittedName>
</protein>
<evidence type="ECO:0000313" key="1">
    <source>
        <dbReference type="EMBL" id="SNQ59960.1"/>
    </source>
</evidence>
<accession>A0A284VL05</accession>
<name>A0A284VL05_9EURY</name>
<dbReference type="AlphaFoldDB" id="A0A284VL05"/>
<organism evidence="1 2">
    <name type="scientific">Candidatus Methanoperedens nitratireducens</name>
    <dbReference type="NCBI Taxonomy" id="1392998"/>
    <lineage>
        <taxon>Archaea</taxon>
        <taxon>Methanobacteriati</taxon>
        <taxon>Methanobacteriota</taxon>
        <taxon>Stenosarchaea group</taxon>
        <taxon>Methanomicrobia</taxon>
        <taxon>Methanosarcinales</taxon>
        <taxon>ANME-2 cluster</taxon>
        <taxon>Candidatus Methanoperedentaceae</taxon>
        <taxon>Candidatus Methanoperedens</taxon>
    </lineage>
</organism>
<dbReference type="Proteomes" id="UP000218615">
    <property type="component" value="Unassembled WGS sequence"/>
</dbReference>